<feature type="non-terminal residue" evidence="1">
    <location>
        <position position="1"/>
    </location>
</feature>
<reference evidence="1 2" key="1">
    <citation type="journal article" date="2013" name="PLoS Genet.">
        <title>Comparative genome structure, secondary metabolite, and effector coding capacity across Cochliobolus pathogens.</title>
        <authorList>
            <person name="Condon B.J."/>
            <person name="Leng Y."/>
            <person name="Wu D."/>
            <person name="Bushley K.E."/>
            <person name="Ohm R.A."/>
            <person name="Otillar R."/>
            <person name="Martin J."/>
            <person name="Schackwitz W."/>
            <person name="Grimwood J."/>
            <person name="MohdZainudin N."/>
            <person name="Xue C."/>
            <person name="Wang R."/>
            <person name="Manning V.A."/>
            <person name="Dhillon B."/>
            <person name="Tu Z.J."/>
            <person name="Steffenson B.J."/>
            <person name="Salamov A."/>
            <person name="Sun H."/>
            <person name="Lowry S."/>
            <person name="LaButti K."/>
            <person name="Han J."/>
            <person name="Copeland A."/>
            <person name="Lindquist E."/>
            <person name="Barry K."/>
            <person name="Schmutz J."/>
            <person name="Baker S.E."/>
            <person name="Ciuffetti L.M."/>
            <person name="Grigoriev I.V."/>
            <person name="Zhong S."/>
            <person name="Turgeon B.G."/>
        </authorList>
    </citation>
    <scope>NUCLEOTIDE SEQUENCE [LARGE SCALE GENOMIC DNA]</scope>
    <source>
        <strain evidence="1 2">FI3</strain>
    </source>
</reference>
<sequence>LAVKLKALGHTTNPEGKKCFIEINKYINKRYTTSTLVAEAPNLQKIYEILNKPPIFDLSSGLSYKSLSDIIKVSKKGHSGFGGNVYDNGELVVGSPFSSYTQAALALGNINVSSVISKKIDTDKLYKGRYKFESSV</sequence>
<evidence type="ECO:0000313" key="1">
    <source>
        <dbReference type="EMBL" id="EUN20398.1"/>
    </source>
</evidence>
<evidence type="ECO:0000313" key="2">
    <source>
        <dbReference type="Proteomes" id="UP000054337"/>
    </source>
</evidence>
<name>W7DQ64_BIPV3</name>
<keyword evidence="2" id="KW-1185">Reference proteome</keyword>
<proteinExistence type="predicted"/>
<dbReference type="HOGENOM" id="CLU_1880308_0_0_1"/>
<organism evidence="1 2">
    <name type="scientific">Bipolaris victoriae (strain FI3)</name>
    <name type="common">Victoria blight of oats agent</name>
    <name type="synonym">Cochliobolus victoriae</name>
    <dbReference type="NCBI Taxonomy" id="930091"/>
    <lineage>
        <taxon>Eukaryota</taxon>
        <taxon>Fungi</taxon>
        <taxon>Dikarya</taxon>
        <taxon>Ascomycota</taxon>
        <taxon>Pezizomycotina</taxon>
        <taxon>Dothideomycetes</taxon>
        <taxon>Pleosporomycetidae</taxon>
        <taxon>Pleosporales</taxon>
        <taxon>Pleosporineae</taxon>
        <taxon>Pleosporaceae</taxon>
        <taxon>Bipolaris</taxon>
    </lineage>
</organism>
<dbReference type="RefSeq" id="XP_014549972.1">
    <property type="nucleotide sequence ID" value="XM_014694486.1"/>
</dbReference>
<dbReference type="AlphaFoldDB" id="W7DQ64"/>
<protein>
    <submittedName>
        <fullName evidence="1">Uncharacterized protein</fullName>
    </submittedName>
</protein>
<dbReference type="GeneID" id="26251000"/>
<gene>
    <name evidence="1" type="ORF">COCVIDRAFT_117205</name>
</gene>
<dbReference type="Proteomes" id="UP000054337">
    <property type="component" value="Unassembled WGS sequence"/>
</dbReference>
<dbReference type="EMBL" id="KI969177">
    <property type="protein sequence ID" value="EUN20398.1"/>
    <property type="molecule type" value="Genomic_DNA"/>
</dbReference>
<accession>W7DQ64</accession>